<name>A0A8H7ABE7_9EURO</name>
<dbReference type="EMBL" id="JAACFV010000325">
    <property type="protein sequence ID" value="KAF7502130.1"/>
    <property type="molecule type" value="Genomic_DNA"/>
</dbReference>
<organism evidence="1 2">
    <name type="scientific">Endocarpon pusillum</name>
    <dbReference type="NCBI Taxonomy" id="364733"/>
    <lineage>
        <taxon>Eukaryota</taxon>
        <taxon>Fungi</taxon>
        <taxon>Dikarya</taxon>
        <taxon>Ascomycota</taxon>
        <taxon>Pezizomycotina</taxon>
        <taxon>Eurotiomycetes</taxon>
        <taxon>Chaetothyriomycetidae</taxon>
        <taxon>Verrucariales</taxon>
        <taxon>Verrucariaceae</taxon>
        <taxon>Endocarpon</taxon>
    </lineage>
</organism>
<evidence type="ECO:0000313" key="2">
    <source>
        <dbReference type="Proteomes" id="UP000606974"/>
    </source>
</evidence>
<dbReference type="Proteomes" id="UP000606974">
    <property type="component" value="Unassembled WGS sequence"/>
</dbReference>
<reference evidence="1" key="1">
    <citation type="submission" date="2020-02" db="EMBL/GenBank/DDBJ databases">
        <authorList>
            <person name="Palmer J.M."/>
        </authorList>
    </citation>
    <scope>NUCLEOTIDE SEQUENCE</scope>
    <source>
        <strain evidence="1">EPUS1.4</strain>
        <tissue evidence="1">Thallus</tissue>
    </source>
</reference>
<keyword evidence="2" id="KW-1185">Reference proteome</keyword>
<dbReference type="AlphaFoldDB" id="A0A8H7ABE7"/>
<sequence>MWEDLLINLSRSDPYIAPSWSWAIRASYMERGLPEFQQVHRTDGMVSECTIITINIELAGSDPFGAIRSAKLSLLGKLAPLPFMLPQHRNDIYAGVQMWKISTRSALFGVCTLDWITQREERLRVPDCRMMMLLIASWREEFHKDDDQFGNCAYGLILLPTNKNENEYYRVGIFCFPQGGDFSNDPPWNNRFFRSRNLQTIHLI</sequence>
<evidence type="ECO:0000313" key="1">
    <source>
        <dbReference type="EMBL" id="KAF7502130.1"/>
    </source>
</evidence>
<comment type="caution">
    <text evidence="1">The sequence shown here is derived from an EMBL/GenBank/DDBJ whole genome shotgun (WGS) entry which is preliminary data.</text>
</comment>
<dbReference type="OrthoDB" id="2958217at2759"/>
<accession>A0A8H7ABE7</accession>
<proteinExistence type="predicted"/>
<gene>
    <name evidence="1" type="ORF">GJ744_006993</name>
</gene>
<protein>
    <recommendedName>
        <fullName evidence="3">Heterokaryon incompatibility domain-containing protein</fullName>
    </recommendedName>
</protein>
<evidence type="ECO:0008006" key="3">
    <source>
        <dbReference type="Google" id="ProtNLM"/>
    </source>
</evidence>